<keyword evidence="1" id="KW-0812">Transmembrane</keyword>
<feature type="transmembrane region" description="Helical" evidence="1">
    <location>
        <begin position="393"/>
        <end position="419"/>
    </location>
</feature>
<feature type="transmembrane region" description="Helical" evidence="1">
    <location>
        <begin position="286"/>
        <end position="307"/>
    </location>
</feature>
<name>A0ABY6HYR8_9ARCH</name>
<dbReference type="SMART" id="SM00710">
    <property type="entry name" value="PbH1"/>
    <property type="match status" value="6"/>
</dbReference>
<feature type="transmembrane region" description="Helical" evidence="1">
    <location>
        <begin position="81"/>
        <end position="98"/>
    </location>
</feature>
<feature type="transmembrane region" description="Helical" evidence="1">
    <location>
        <begin position="364"/>
        <end position="381"/>
    </location>
</feature>
<feature type="transmembrane region" description="Helical" evidence="1">
    <location>
        <begin position="217"/>
        <end position="234"/>
    </location>
</feature>
<protein>
    <recommendedName>
        <fullName evidence="2">Right handed beta helix domain-containing protein</fullName>
    </recommendedName>
</protein>
<dbReference type="SUPFAM" id="SSF51126">
    <property type="entry name" value="Pectin lyase-like"/>
    <property type="match status" value="2"/>
</dbReference>
<dbReference type="Proteomes" id="UP001208689">
    <property type="component" value="Chromosome"/>
</dbReference>
<feature type="domain" description="Right handed beta helix" evidence="2">
    <location>
        <begin position="788"/>
        <end position="919"/>
    </location>
</feature>
<dbReference type="InterPro" id="IPR006626">
    <property type="entry name" value="PbH1"/>
</dbReference>
<evidence type="ECO:0000313" key="4">
    <source>
        <dbReference type="Proteomes" id="UP001208689"/>
    </source>
</evidence>
<dbReference type="InterPro" id="IPR012334">
    <property type="entry name" value="Pectin_lyas_fold"/>
</dbReference>
<dbReference type="Pfam" id="PF13229">
    <property type="entry name" value="Beta_helix"/>
    <property type="match status" value="2"/>
</dbReference>
<accession>A0ABY6HYR8</accession>
<dbReference type="InterPro" id="IPR022441">
    <property type="entry name" value="Para_beta_helix_rpt-2"/>
</dbReference>
<feature type="transmembrane region" description="Helical" evidence="1">
    <location>
        <begin position="440"/>
        <end position="458"/>
    </location>
</feature>
<organism evidence="3 4">
    <name type="scientific">Candidatus Lokiarchaeum ossiferum</name>
    <dbReference type="NCBI Taxonomy" id="2951803"/>
    <lineage>
        <taxon>Archaea</taxon>
        <taxon>Promethearchaeati</taxon>
        <taxon>Promethearchaeota</taxon>
        <taxon>Promethearchaeia</taxon>
        <taxon>Promethearchaeales</taxon>
        <taxon>Promethearchaeaceae</taxon>
        <taxon>Candidatus Lokiarchaeum</taxon>
    </lineage>
</organism>
<feature type="transmembrane region" description="Helical" evidence="1">
    <location>
        <begin position="139"/>
        <end position="157"/>
    </location>
</feature>
<dbReference type="InterPro" id="IPR011050">
    <property type="entry name" value="Pectin_lyase_fold/virulence"/>
</dbReference>
<evidence type="ECO:0000256" key="1">
    <source>
        <dbReference type="SAM" id="Phobius"/>
    </source>
</evidence>
<gene>
    <name evidence="3" type="ORF">NEF87_004297</name>
</gene>
<feature type="transmembrane region" description="Helical" evidence="1">
    <location>
        <begin position="191"/>
        <end position="210"/>
    </location>
</feature>
<feature type="transmembrane region" description="Helical" evidence="1">
    <location>
        <begin position="164"/>
        <end position="185"/>
    </location>
</feature>
<feature type="domain" description="Right handed beta helix" evidence="2">
    <location>
        <begin position="671"/>
        <end position="783"/>
    </location>
</feature>
<reference evidence="3" key="1">
    <citation type="submission" date="2022-09" db="EMBL/GenBank/DDBJ databases">
        <title>Actin cytoskeleton and complex cell architecture in an #Asgard archaeon.</title>
        <authorList>
            <person name="Ponce Toledo R.I."/>
            <person name="Schleper C."/>
            <person name="Rodrigues Oliveira T."/>
            <person name="Wollweber F."/>
            <person name="Xu J."/>
            <person name="Rittmann S."/>
            <person name="Klingl A."/>
            <person name="Pilhofer M."/>
        </authorList>
    </citation>
    <scope>NUCLEOTIDE SEQUENCE</scope>
    <source>
        <strain evidence="3">B-35</strain>
    </source>
</reference>
<feature type="transmembrane region" description="Helical" evidence="1">
    <location>
        <begin position="47"/>
        <end position="69"/>
    </location>
</feature>
<keyword evidence="4" id="KW-1185">Reference proteome</keyword>
<feature type="transmembrane region" description="Helical" evidence="1">
    <location>
        <begin position="332"/>
        <end position="352"/>
    </location>
</feature>
<keyword evidence="1" id="KW-1133">Transmembrane helix</keyword>
<keyword evidence="1" id="KW-0472">Membrane</keyword>
<dbReference type="InterPro" id="IPR039448">
    <property type="entry name" value="Beta_helix"/>
</dbReference>
<proteinExistence type="predicted"/>
<dbReference type="Gene3D" id="2.160.20.10">
    <property type="entry name" value="Single-stranded right-handed beta-helix, Pectin lyase-like"/>
    <property type="match status" value="1"/>
</dbReference>
<feature type="transmembrane region" description="Helical" evidence="1">
    <location>
        <begin position="21"/>
        <end position="41"/>
    </location>
</feature>
<dbReference type="NCBIfam" id="TIGR03804">
    <property type="entry name" value="para_beta_helix"/>
    <property type="match status" value="1"/>
</dbReference>
<feature type="transmembrane region" description="Helical" evidence="1">
    <location>
        <begin position="246"/>
        <end position="274"/>
    </location>
</feature>
<evidence type="ECO:0000259" key="2">
    <source>
        <dbReference type="Pfam" id="PF13229"/>
    </source>
</evidence>
<dbReference type="EMBL" id="CP104013">
    <property type="protein sequence ID" value="UYP48012.1"/>
    <property type="molecule type" value="Genomic_DNA"/>
</dbReference>
<evidence type="ECO:0000313" key="3">
    <source>
        <dbReference type="EMBL" id="UYP48012.1"/>
    </source>
</evidence>
<sequence>MKFPSYDGFKNLFFSNVFKDVLYSFIMSGILCLIIYFLPITVYCAPYFNIMVVFILFFGFFLILLVNFIPNLKSKIEKYSWNMILFSSFNVALLYFLFRETEFGLYGLSPDLDVWFRTAYINKISSLGKLGDFAYKNKSMFYSPFYCLILGICSNIFNIESYKMIKYGFLLVYWLTPILAYHSWIKIIKPSSSFIVSTSFFVFIADFNGIYQIEKRISLLFLIPYILIFYGNYHDIQLQGKGLIKAGFFGSILFCTYFSLFFVLIPLFIIDFLIKPKVFLKKKVLNIIKIGTIIALFSSYFIFPLFFDLVRYGMENHQNFNISDAYINPLNFIQNTHISLLSFVGFTVLLSNCKSELINELRKLFFATLSIILIGYFAFLFDFPIFHRQFYPMLSYILIIAAIIYLLEIFPNGLKALIFRINNQTKKLDYKNKTKHIQKSIVNTCVIFCFLLVGTQNISNGIDFSTSPGFEDSINQEIPENEIAIFSILDFENKVFLTNNLQAVPYLPIYLYSINAHFSHPSSLLNQRNEYLLNNLSNSKNGIDFYKNILLNPYDVIDFFYLNEYNDTHLYYSAKFEYGFTYYAQNIFFKKTWFENQTLFQTLVINGKTIYKTNIEEISFNNNFGLLIDGNEKMELIFKDSNTTGLIDNPHIIDMQILEKKKSNLHVKIQNTTKFIKITNLSLKNVGLFDEESAGIKIVNSSNIIIENVSIRNCVNGILIDSSNNISLFNSRFDENKLNGIFLENSVQIKISNSTFNNNLFSSIKMISSNDIEVENNCIRNTKYDVISRKGIIAINCIFTANNNYIDMKKGIGMLLKETMMSIISNNEITRCIIGMILDNGEKNSIFLNNFTQNQKLGIQISGNYNLIDRNNFRNNDHCGIFLKDGNFNIINRNALENSLQYGIIFYSSSNNEVKQNIFKNMLIKNIFIDKYSLFNKF</sequence>